<dbReference type="InterPro" id="IPR001789">
    <property type="entry name" value="Sig_transdc_resp-reg_receiver"/>
</dbReference>
<keyword evidence="1 3" id="KW-0597">Phosphoprotein</keyword>
<feature type="domain" description="Response regulatory" evidence="4">
    <location>
        <begin position="5"/>
        <end position="130"/>
    </location>
</feature>
<dbReference type="InterPro" id="IPR050595">
    <property type="entry name" value="Bact_response_regulator"/>
</dbReference>
<dbReference type="EMBL" id="JACNIG010000068">
    <property type="protein sequence ID" value="MBC8430665.1"/>
    <property type="molecule type" value="Genomic_DNA"/>
</dbReference>
<accession>A0A8J6P0R0</accession>
<dbReference type="InterPro" id="IPR011006">
    <property type="entry name" value="CheY-like_superfamily"/>
</dbReference>
<sequence>MKKKKILIVDDELDMRIFLSTLLETSGYKPVMTRDGKEGLQKARNVVPDLIILDIMMPGEGGVYMYRQLKMDKVLNKVPVIMLSAVAHKTFNHYIKMLNVRQDSAIPAPEAYMEKPPEAEVLLRIIEDQLASDTNCSLGETF</sequence>
<dbReference type="AlphaFoldDB" id="A0A8J6P0R0"/>
<evidence type="ECO:0000256" key="1">
    <source>
        <dbReference type="ARBA" id="ARBA00022553"/>
    </source>
</evidence>
<dbReference type="GO" id="GO:0000160">
    <property type="term" value="P:phosphorelay signal transduction system"/>
    <property type="evidence" value="ECO:0007669"/>
    <property type="project" value="UniProtKB-KW"/>
</dbReference>
<dbReference type="SUPFAM" id="SSF52172">
    <property type="entry name" value="CheY-like"/>
    <property type="match status" value="1"/>
</dbReference>
<comment type="caution">
    <text evidence="5">The sequence shown here is derived from an EMBL/GenBank/DDBJ whole genome shotgun (WGS) entry which is preliminary data.</text>
</comment>
<evidence type="ECO:0000313" key="6">
    <source>
        <dbReference type="Proteomes" id="UP000605201"/>
    </source>
</evidence>
<dbReference type="PROSITE" id="PS50110">
    <property type="entry name" value="RESPONSE_REGULATORY"/>
    <property type="match status" value="1"/>
</dbReference>
<dbReference type="Proteomes" id="UP000605201">
    <property type="component" value="Unassembled WGS sequence"/>
</dbReference>
<dbReference type="CDD" id="cd17574">
    <property type="entry name" value="REC_OmpR"/>
    <property type="match status" value="1"/>
</dbReference>
<name>A0A8J6P0R0_9BACT</name>
<evidence type="ECO:0000259" key="4">
    <source>
        <dbReference type="PROSITE" id="PS50110"/>
    </source>
</evidence>
<organism evidence="5 6">
    <name type="scientific">Candidatus Desulfatibia vada</name>
    <dbReference type="NCBI Taxonomy" id="2841696"/>
    <lineage>
        <taxon>Bacteria</taxon>
        <taxon>Pseudomonadati</taxon>
        <taxon>Thermodesulfobacteriota</taxon>
        <taxon>Desulfobacteria</taxon>
        <taxon>Desulfobacterales</taxon>
        <taxon>Desulfobacterales incertae sedis</taxon>
        <taxon>Candidatus Desulfatibia</taxon>
    </lineage>
</organism>
<reference evidence="5 6" key="1">
    <citation type="submission" date="2020-08" db="EMBL/GenBank/DDBJ databases">
        <title>Bridging the membrane lipid divide: bacteria of the FCB group superphylum have the potential to synthesize archaeal ether lipids.</title>
        <authorList>
            <person name="Villanueva L."/>
            <person name="Von Meijenfeldt F.A.B."/>
            <person name="Westbye A.B."/>
            <person name="Yadav S."/>
            <person name="Hopmans E.C."/>
            <person name="Dutilh B.E."/>
            <person name="Sinninghe Damste J.S."/>
        </authorList>
    </citation>
    <scope>NUCLEOTIDE SEQUENCE [LARGE SCALE GENOMIC DNA]</scope>
    <source>
        <strain evidence="5">NIOZ-UU17</strain>
    </source>
</reference>
<dbReference type="SMART" id="SM00448">
    <property type="entry name" value="REC"/>
    <property type="match status" value="1"/>
</dbReference>
<evidence type="ECO:0000313" key="5">
    <source>
        <dbReference type="EMBL" id="MBC8430665.1"/>
    </source>
</evidence>
<keyword evidence="2" id="KW-0902">Two-component regulatory system</keyword>
<protein>
    <submittedName>
        <fullName evidence="5">Response regulator</fullName>
    </submittedName>
</protein>
<dbReference type="Pfam" id="PF00072">
    <property type="entry name" value="Response_reg"/>
    <property type="match status" value="1"/>
</dbReference>
<evidence type="ECO:0000256" key="2">
    <source>
        <dbReference type="ARBA" id="ARBA00023012"/>
    </source>
</evidence>
<feature type="modified residue" description="4-aspartylphosphate" evidence="3">
    <location>
        <position position="54"/>
    </location>
</feature>
<dbReference type="PANTHER" id="PTHR44591:SF14">
    <property type="entry name" value="PROTEIN PILG"/>
    <property type="match status" value="1"/>
</dbReference>
<dbReference type="Gene3D" id="3.40.50.2300">
    <property type="match status" value="1"/>
</dbReference>
<proteinExistence type="predicted"/>
<gene>
    <name evidence="5" type="ORF">H8D96_01975</name>
</gene>
<dbReference type="PANTHER" id="PTHR44591">
    <property type="entry name" value="STRESS RESPONSE REGULATOR PROTEIN 1"/>
    <property type="match status" value="1"/>
</dbReference>
<evidence type="ECO:0000256" key="3">
    <source>
        <dbReference type="PROSITE-ProRule" id="PRU00169"/>
    </source>
</evidence>